<dbReference type="EMBL" id="JARQWQ010000010">
    <property type="protein sequence ID" value="KAK2569144.1"/>
    <property type="molecule type" value="Genomic_DNA"/>
</dbReference>
<name>A0AAD9QX66_ACRCE</name>
<keyword evidence="3" id="KW-1185">Reference proteome</keyword>
<reference evidence="2" key="2">
    <citation type="journal article" date="2023" name="Science">
        <title>Genomic signatures of disease resistance in endangered staghorn corals.</title>
        <authorList>
            <person name="Vollmer S.V."/>
            <person name="Selwyn J.D."/>
            <person name="Despard B.A."/>
            <person name="Roesel C.L."/>
        </authorList>
    </citation>
    <scope>NUCLEOTIDE SEQUENCE</scope>
    <source>
        <strain evidence="2">K2</strain>
    </source>
</reference>
<sequence>MEALPNELLAHILAFLHPVNDNLAFLSLVCKRWKAVIEETPCLWKCIHLTQAYPFGSKENTRHRNILRLCLMKFGRHINCLREHAITKTFTDPSLRDLVVGLTSLTCLDVPLLEWDVMLLKRLRCASTLEELNLTQYLDSEPLELMPWLFQQPFPRKKNFLTPHHLQIIRYQFPRLKVLKLALDSVAFPPSTFVSFLSKVNLTSLELFGFGLLHTLPPQIIHYRDLCLKTIASSQRLAAMVTRLELRTCPLCFTTDHLRVIIKLMKSLRHLFVGSGMIHRDCKSLLSIESDSLLTLGIDGLSTLRMQCLRCNAPNLKEFYLANCLALNAVFVYSEYLELLCLRNLSSFYNLKCSSCCLIQFEVAACPVMPVSALRNFLTEHQTVKRLALIGELSGLTLYDYMCSSLQVLNVLLYRVSRLSSIKVDCSTLETFVCDVYKQTPATRINLQCGSIANVSSTCSIFIRSRKLERVSINLPNVRAICVRCEELKYLSIMTSEMAGNRKTSLDLQVLARSVSIIYTKDCTFSRYYLRANHIESIILQSCELESSDQSIPRLNIQTKSIDKVAIENCHNLECAELRFQAGRTSQHMSFTECNNLRTIVMSCAAKHFPQISISRCRNLNSILLPSGNQLDLSTVEAFGRGLSFSIPREYQSYKKLIRLGESCCNKASF</sequence>
<organism evidence="2 3">
    <name type="scientific">Acropora cervicornis</name>
    <name type="common">Staghorn coral</name>
    <dbReference type="NCBI Taxonomy" id="6130"/>
    <lineage>
        <taxon>Eukaryota</taxon>
        <taxon>Metazoa</taxon>
        <taxon>Cnidaria</taxon>
        <taxon>Anthozoa</taxon>
        <taxon>Hexacorallia</taxon>
        <taxon>Scleractinia</taxon>
        <taxon>Astrocoeniina</taxon>
        <taxon>Acroporidae</taxon>
        <taxon>Acropora</taxon>
    </lineage>
</organism>
<evidence type="ECO:0000313" key="3">
    <source>
        <dbReference type="Proteomes" id="UP001249851"/>
    </source>
</evidence>
<dbReference type="InterPro" id="IPR036047">
    <property type="entry name" value="F-box-like_dom_sf"/>
</dbReference>
<accession>A0AAD9QX66</accession>
<dbReference type="SUPFAM" id="SSF81383">
    <property type="entry name" value="F-box domain"/>
    <property type="match status" value="1"/>
</dbReference>
<evidence type="ECO:0000313" key="2">
    <source>
        <dbReference type="EMBL" id="KAK2569144.1"/>
    </source>
</evidence>
<comment type="caution">
    <text evidence="2">The sequence shown here is derived from an EMBL/GenBank/DDBJ whole genome shotgun (WGS) entry which is preliminary data.</text>
</comment>
<dbReference type="PROSITE" id="PS50181">
    <property type="entry name" value="FBOX"/>
    <property type="match status" value="1"/>
</dbReference>
<proteinExistence type="predicted"/>
<reference evidence="2" key="1">
    <citation type="journal article" date="2023" name="G3 (Bethesda)">
        <title>Whole genome assembly and annotation of the endangered Caribbean coral Acropora cervicornis.</title>
        <authorList>
            <person name="Selwyn J.D."/>
            <person name="Vollmer S.V."/>
        </authorList>
    </citation>
    <scope>NUCLEOTIDE SEQUENCE</scope>
    <source>
        <strain evidence="2">K2</strain>
    </source>
</reference>
<evidence type="ECO:0000259" key="1">
    <source>
        <dbReference type="PROSITE" id="PS50181"/>
    </source>
</evidence>
<dbReference type="InterPro" id="IPR001810">
    <property type="entry name" value="F-box_dom"/>
</dbReference>
<feature type="domain" description="F-box" evidence="1">
    <location>
        <begin position="1"/>
        <end position="47"/>
    </location>
</feature>
<dbReference type="SUPFAM" id="SSF52047">
    <property type="entry name" value="RNI-like"/>
    <property type="match status" value="1"/>
</dbReference>
<gene>
    <name evidence="2" type="ORF">P5673_006035</name>
</gene>
<dbReference type="AlphaFoldDB" id="A0AAD9QX66"/>
<protein>
    <recommendedName>
        <fullName evidence="1">F-box domain-containing protein</fullName>
    </recommendedName>
</protein>
<dbReference type="Pfam" id="PF12937">
    <property type="entry name" value="F-box-like"/>
    <property type="match status" value="1"/>
</dbReference>
<dbReference type="Gene3D" id="1.20.1280.50">
    <property type="match status" value="1"/>
</dbReference>
<dbReference type="Proteomes" id="UP001249851">
    <property type="component" value="Unassembled WGS sequence"/>
</dbReference>